<evidence type="ECO:0000313" key="5">
    <source>
        <dbReference type="Proteomes" id="UP000001444"/>
    </source>
</evidence>
<keyword evidence="5" id="KW-1185">Reference proteome</keyword>
<feature type="domain" description="UspA" evidence="3">
    <location>
        <begin position="72"/>
        <end position="206"/>
    </location>
</feature>
<dbReference type="SUPFAM" id="SSF52402">
    <property type="entry name" value="Adenine nucleotide alpha hydrolases-like"/>
    <property type="match status" value="2"/>
</dbReference>
<reference evidence="4 5" key="1">
    <citation type="journal article" date="2010" name="Mol. Plant Microbe Interact.">
        <title>Streptomyces scabies 87-22 contains a coronafacic acid-like biosynthetic cluster that contributes to plant-microbe interactions.</title>
        <authorList>
            <person name="Bignell D.R."/>
            <person name="Seipke R.F."/>
            <person name="Huguet-Tapia J.C."/>
            <person name="Chambers A.H."/>
            <person name="Parry R.J."/>
            <person name="Loria R."/>
        </authorList>
    </citation>
    <scope>NUCLEOTIDE SEQUENCE [LARGE SCALE GENOMIC DNA]</scope>
    <source>
        <strain evidence="4 5">87.22</strain>
    </source>
</reference>
<dbReference type="PRINTS" id="PR01438">
    <property type="entry name" value="UNVRSLSTRESS"/>
</dbReference>
<protein>
    <recommendedName>
        <fullName evidence="3">UspA domain-containing protein</fullName>
    </recommendedName>
</protein>
<dbReference type="KEGG" id="scb:SCAB_10301"/>
<sequence length="358" mass="38046">MGAEDTGSRAVQRPGRAFDRTSPASPGHEPTQPGPARRPVRVATVHQWCDGVFKECLQQADGKAEMAMELPLVVGVDGSDSSLLAVDWAADAAARHGLPLRLVHASRWERYERTVPSFSTGRPAGEVMAEHIVASCAERARLRAPGVRVTGETVPDDAVSALLRTASEAFALVVGERGRGEVAGLLLGSVSLAVAARALCPVVVVRGAEPAARGSHGPVVVGLGDEPERTGAVRFAVREAESRGCALTAVRAWRSPDHEHMDRPLPADRTDQGHRERASADLDEALRQTVREHPDVEIRPRPVEGPAHRVLLDASVGADLMVVGAVRNQSRLGLQLGRVAHVLLHHCACPVAVVPELA</sequence>
<dbReference type="InterPro" id="IPR006015">
    <property type="entry name" value="Universal_stress_UspA"/>
</dbReference>
<dbReference type="PANTHER" id="PTHR46553">
    <property type="entry name" value="ADENINE NUCLEOTIDE ALPHA HYDROLASES-LIKE SUPERFAMILY PROTEIN"/>
    <property type="match status" value="1"/>
</dbReference>
<dbReference type="AlphaFoldDB" id="C9Z3E8"/>
<dbReference type="Gene3D" id="3.40.50.620">
    <property type="entry name" value="HUPs"/>
    <property type="match status" value="2"/>
</dbReference>
<dbReference type="InterPro" id="IPR006016">
    <property type="entry name" value="UspA"/>
</dbReference>
<name>C9Z3E8_STRSW</name>
<accession>C9Z3E8</accession>
<dbReference type="EMBL" id="FN554889">
    <property type="protein sequence ID" value="CBG68205.1"/>
    <property type="molecule type" value="Genomic_DNA"/>
</dbReference>
<dbReference type="eggNOG" id="COG0589">
    <property type="taxonomic scope" value="Bacteria"/>
</dbReference>
<feature type="region of interest" description="Disordered" evidence="2">
    <location>
        <begin position="257"/>
        <end position="278"/>
    </location>
</feature>
<organism evidence="4 5">
    <name type="scientific">Streptomyces scabiei (strain 87.22)</name>
    <dbReference type="NCBI Taxonomy" id="680198"/>
    <lineage>
        <taxon>Bacteria</taxon>
        <taxon>Bacillati</taxon>
        <taxon>Actinomycetota</taxon>
        <taxon>Actinomycetes</taxon>
        <taxon>Kitasatosporales</taxon>
        <taxon>Streptomycetaceae</taxon>
        <taxon>Streptomyces</taxon>
    </lineage>
</organism>
<proteinExistence type="inferred from homology"/>
<dbReference type="Proteomes" id="UP000001444">
    <property type="component" value="Chromosome"/>
</dbReference>
<evidence type="ECO:0000256" key="2">
    <source>
        <dbReference type="SAM" id="MobiDB-lite"/>
    </source>
</evidence>
<dbReference type="PANTHER" id="PTHR46553:SF3">
    <property type="entry name" value="ADENINE NUCLEOTIDE ALPHA HYDROLASES-LIKE SUPERFAMILY PROTEIN"/>
    <property type="match status" value="1"/>
</dbReference>
<dbReference type="HOGENOM" id="CLU_049301_2_3_11"/>
<evidence type="ECO:0000256" key="1">
    <source>
        <dbReference type="ARBA" id="ARBA00008791"/>
    </source>
</evidence>
<dbReference type="Pfam" id="PF00582">
    <property type="entry name" value="Usp"/>
    <property type="match status" value="2"/>
</dbReference>
<comment type="similarity">
    <text evidence="1">Belongs to the universal stress protein A family.</text>
</comment>
<dbReference type="InterPro" id="IPR014729">
    <property type="entry name" value="Rossmann-like_a/b/a_fold"/>
</dbReference>
<evidence type="ECO:0000259" key="3">
    <source>
        <dbReference type="Pfam" id="PF00582"/>
    </source>
</evidence>
<gene>
    <name evidence="4" type="ordered locus">SCAB_10301</name>
</gene>
<evidence type="ECO:0000313" key="4">
    <source>
        <dbReference type="EMBL" id="CBG68205.1"/>
    </source>
</evidence>
<feature type="domain" description="UspA" evidence="3">
    <location>
        <begin position="218"/>
        <end position="355"/>
    </location>
</feature>
<dbReference type="STRING" id="680198.SCAB_10301"/>
<feature type="region of interest" description="Disordered" evidence="2">
    <location>
        <begin position="1"/>
        <end position="39"/>
    </location>
</feature>